<keyword evidence="3" id="KW-1185">Reference proteome</keyword>
<dbReference type="Proteomes" id="UP000199379">
    <property type="component" value="Unassembled WGS sequence"/>
</dbReference>
<proteinExistence type="predicted"/>
<evidence type="ECO:0000313" key="2">
    <source>
        <dbReference type="EMBL" id="SEI66611.1"/>
    </source>
</evidence>
<evidence type="ECO:0008006" key="4">
    <source>
        <dbReference type="Google" id="ProtNLM"/>
    </source>
</evidence>
<dbReference type="AlphaFoldDB" id="A0A1H6SFB4"/>
<evidence type="ECO:0000313" key="3">
    <source>
        <dbReference type="Proteomes" id="UP000199379"/>
    </source>
</evidence>
<dbReference type="EMBL" id="FNYD01000002">
    <property type="protein sequence ID" value="SEI66611.1"/>
    <property type="molecule type" value="Genomic_DNA"/>
</dbReference>
<dbReference type="OrthoDB" id="7619983at2"/>
<keyword evidence="1" id="KW-1133">Transmembrane helix</keyword>
<gene>
    <name evidence="2" type="ORF">SAMN05444007_10289</name>
</gene>
<name>A0A1H6SFB4_9RHOB</name>
<protein>
    <recommendedName>
        <fullName evidence="4">Transmembrane protein</fullName>
    </recommendedName>
</protein>
<accession>A0A1H6SFB4</accession>
<feature type="transmembrane region" description="Helical" evidence="1">
    <location>
        <begin position="12"/>
        <end position="33"/>
    </location>
</feature>
<dbReference type="RefSeq" id="WP_092362390.1">
    <property type="nucleotide sequence ID" value="NZ_BMGV01000002.1"/>
</dbReference>
<keyword evidence="1" id="KW-0472">Membrane</keyword>
<feature type="transmembrane region" description="Helical" evidence="1">
    <location>
        <begin position="99"/>
        <end position="124"/>
    </location>
</feature>
<sequence length="130" mass="14415">MTLQDALATQPAWVQVWVFWLVIGAFVLPLGLLIWRRTRIAGIATIAASVVAGMSVDWIFGQLGYVRLLGLPHIVFWSPVAIYLFLLQRDPGVPARAALLIRVILITITISLAFDVTDVLRYALGDRAPY</sequence>
<organism evidence="2 3">
    <name type="scientific">Cribrihabitans marinus</name>
    <dbReference type="NCBI Taxonomy" id="1227549"/>
    <lineage>
        <taxon>Bacteria</taxon>
        <taxon>Pseudomonadati</taxon>
        <taxon>Pseudomonadota</taxon>
        <taxon>Alphaproteobacteria</taxon>
        <taxon>Rhodobacterales</taxon>
        <taxon>Paracoccaceae</taxon>
        <taxon>Cribrihabitans</taxon>
    </lineage>
</organism>
<reference evidence="2 3" key="1">
    <citation type="submission" date="2016-10" db="EMBL/GenBank/DDBJ databases">
        <authorList>
            <person name="de Groot N.N."/>
        </authorList>
    </citation>
    <scope>NUCLEOTIDE SEQUENCE [LARGE SCALE GENOMIC DNA]</scope>
    <source>
        <strain evidence="2 3">DSM 29340</strain>
    </source>
</reference>
<evidence type="ECO:0000256" key="1">
    <source>
        <dbReference type="SAM" id="Phobius"/>
    </source>
</evidence>
<keyword evidence="1" id="KW-0812">Transmembrane</keyword>
<feature type="transmembrane region" description="Helical" evidence="1">
    <location>
        <begin position="66"/>
        <end position="87"/>
    </location>
</feature>
<feature type="transmembrane region" description="Helical" evidence="1">
    <location>
        <begin position="40"/>
        <end position="60"/>
    </location>
</feature>